<dbReference type="EMBL" id="JACTVJ010000007">
    <property type="protein sequence ID" value="MBC9714056.1"/>
    <property type="molecule type" value="Genomic_DNA"/>
</dbReference>
<evidence type="ECO:0000313" key="4">
    <source>
        <dbReference type="Proteomes" id="UP000642284"/>
    </source>
</evidence>
<gene>
    <name evidence="3" type="ORF">H9Y04_15940</name>
</gene>
<organism evidence="3 4">
    <name type="scientific">Streptomyces polyasparticus</name>
    <dbReference type="NCBI Taxonomy" id="2767826"/>
    <lineage>
        <taxon>Bacteria</taxon>
        <taxon>Bacillati</taxon>
        <taxon>Actinomycetota</taxon>
        <taxon>Actinomycetes</taxon>
        <taxon>Kitasatosporales</taxon>
        <taxon>Streptomycetaceae</taxon>
        <taxon>Streptomyces</taxon>
    </lineage>
</organism>
<dbReference type="InterPro" id="IPR056911">
    <property type="entry name" value="Phage_Znf_bind_put"/>
</dbReference>
<protein>
    <submittedName>
        <fullName evidence="3">Cell surface glycoprotein</fullName>
    </submittedName>
</protein>
<evidence type="ECO:0000259" key="2">
    <source>
        <dbReference type="Pfam" id="PF24623"/>
    </source>
</evidence>
<feature type="domain" description="DNA-binding phage zinc finger" evidence="2">
    <location>
        <begin position="160"/>
        <end position="227"/>
    </location>
</feature>
<name>A0ABR7SHW2_9ACTN</name>
<dbReference type="RefSeq" id="WP_187814541.1">
    <property type="nucleotide sequence ID" value="NZ_JACTVJ010000007.1"/>
</dbReference>
<proteinExistence type="predicted"/>
<sequence length="231" mass="25521">MNRPEVAALLAYAVRLDPRSAPTDQAAADEVLDQWADLLADVPPSAPHPTGRSWDAAQVVRHHIATSPYPIKPSDVSRPWHDFRRDVVDRHHDPVPAANPDDPAAYRAELLGTRHAVAIGAVSAATFRELTGTSREQREHVAAERLAALGDYVPRTVRDALTAYRPRRAERERLAVEGLPDPLDVPCPYEQCRARTGEPCVNYRRTPRSSAHPSRLDLATGKQQDRAAHAL</sequence>
<evidence type="ECO:0000256" key="1">
    <source>
        <dbReference type="SAM" id="MobiDB-lite"/>
    </source>
</evidence>
<accession>A0ABR7SHW2</accession>
<keyword evidence="4" id="KW-1185">Reference proteome</keyword>
<comment type="caution">
    <text evidence="3">The sequence shown here is derived from an EMBL/GenBank/DDBJ whole genome shotgun (WGS) entry which is preliminary data.</text>
</comment>
<evidence type="ECO:0000313" key="3">
    <source>
        <dbReference type="EMBL" id="MBC9714056.1"/>
    </source>
</evidence>
<reference evidence="3 4" key="1">
    <citation type="submission" date="2020-08" db="EMBL/GenBank/DDBJ databases">
        <title>Genemic of Streptomyces polyaspartic.</title>
        <authorList>
            <person name="Liu W."/>
        </authorList>
    </citation>
    <scope>NUCLEOTIDE SEQUENCE [LARGE SCALE GENOMIC DNA]</scope>
    <source>
        <strain evidence="3 4">TRM66268-LWL</strain>
    </source>
</reference>
<dbReference type="Pfam" id="PF24623">
    <property type="entry name" value="Phage_zn_bind_8"/>
    <property type="match status" value="1"/>
</dbReference>
<feature type="region of interest" description="Disordered" evidence="1">
    <location>
        <begin position="203"/>
        <end position="231"/>
    </location>
</feature>
<dbReference type="Proteomes" id="UP000642284">
    <property type="component" value="Unassembled WGS sequence"/>
</dbReference>